<sequence>MASGGVATAQRFAASPASGQSQRPTAASSARQPVHQAPRNISRVASRSKREAVDAARADGADTGWRRAFAAIPAIIRGLEPALLPPAHGSESARQRNNSWNRARLGDKFVSEDHYAPLSVPSNK</sequence>
<dbReference type="EMBL" id="JBGNUJ010000011">
    <property type="protein sequence ID" value="KAL3953612.1"/>
    <property type="molecule type" value="Genomic_DNA"/>
</dbReference>
<protein>
    <submittedName>
        <fullName evidence="1">Uncharacterized protein</fullName>
    </submittedName>
</protein>
<evidence type="ECO:0000313" key="2">
    <source>
        <dbReference type="Proteomes" id="UP001638806"/>
    </source>
</evidence>
<gene>
    <name evidence="1" type="ORF">ACCO45_011568</name>
</gene>
<keyword evidence="2" id="KW-1185">Reference proteome</keyword>
<comment type="caution">
    <text evidence="1">The sequence shown here is derived from an EMBL/GenBank/DDBJ whole genome shotgun (WGS) entry which is preliminary data.</text>
</comment>
<organism evidence="1 2">
    <name type="scientific">Purpureocillium lilacinum</name>
    <name type="common">Paecilomyces lilacinus</name>
    <dbReference type="NCBI Taxonomy" id="33203"/>
    <lineage>
        <taxon>Eukaryota</taxon>
        <taxon>Fungi</taxon>
        <taxon>Dikarya</taxon>
        <taxon>Ascomycota</taxon>
        <taxon>Pezizomycotina</taxon>
        <taxon>Sordariomycetes</taxon>
        <taxon>Hypocreomycetidae</taxon>
        <taxon>Hypocreales</taxon>
        <taxon>Ophiocordycipitaceae</taxon>
        <taxon>Purpureocillium</taxon>
    </lineage>
</organism>
<evidence type="ECO:0000313" key="1">
    <source>
        <dbReference type="EMBL" id="KAL3953612.1"/>
    </source>
</evidence>
<accession>A0ACC4DCQ3</accession>
<dbReference type="Proteomes" id="UP001638806">
    <property type="component" value="Unassembled WGS sequence"/>
</dbReference>
<proteinExistence type="predicted"/>
<name>A0ACC4DCQ3_PURLI</name>
<reference evidence="1" key="1">
    <citation type="submission" date="2024-12" db="EMBL/GenBank/DDBJ databases">
        <title>Comparative genomics and development of molecular markers within Purpureocillium lilacinum and among Purpureocillium species.</title>
        <authorList>
            <person name="Yeh Z.-Y."/>
            <person name="Ni N.-T."/>
            <person name="Lo P.-H."/>
            <person name="Mushyakhwo K."/>
            <person name="Lin C.-F."/>
            <person name="Nai Y.-S."/>
        </authorList>
    </citation>
    <scope>NUCLEOTIDE SEQUENCE</scope>
    <source>
        <strain evidence="1">NCHU-NPUST-175</strain>
    </source>
</reference>